<dbReference type="EnsemblMetazoa" id="CJA16119.1">
    <property type="protein sequence ID" value="CJA16119.1"/>
    <property type="gene ID" value="WBGene00135323"/>
</dbReference>
<feature type="region of interest" description="Disordered" evidence="1">
    <location>
        <begin position="80"/>
        <end position="99"/>
    </location>
</feature>
<dbReference type="OMA" id="SETPCRE"/>
<reference evidence="2" key="2">
    <citation type="submission" date="2022-06" db="UniProtKB">
        <authorList>
            <consortium name="EnsemblMetazoa"/>
        </authorList>
    </citation>
    <scope>IDENTIFICATION</scope>
    <source>
        <strain evidence="2">DF5081</strain>
    </source>
</reference>
<proteinExistence type="predicted"/>
<organism evidence="2 3">
    <name type="scientific">Caenorhabditis japonica</name>
    <dbReference type="NCBI Taxonomy" id="281687"/>
    <lineage>
        <taxon>Eukaryota</taxon>
        <taxon>Metazoa</taxon>
        <taxon>Ecdysozoa</taxon>
        <taxon>Nematoda</taxon>
        <taxon>Chromadorea</taxon>
        <taxon>Rhabditida</taxon>
        <taxon>Rhabditina</taxon>
        <taxon>Rhabditomorpha</taxon>
        <taxon>Rhabditoidea</taxon>
        <taxon>Rhabditidae</taxon>
        <taxon>Peloderinae</taxon>
        <taxon>Caenorhabditis</taxon>
    </lineage>
</organism>
<evidence type="ECO:0000313" key="2">
    <source>
        <dbReference type="EnsemblMetazoa" id="CJA16119.1"/>
    </source>
</evidence>
<reference evidence="3" key="1">
    <citation type="submission" date="2010-08" db="EMBL/GenBank/DDBJ databases">
        <authorList>
            <consortium name="Caenorhabditis japonica Sequencing Consortium"/>
            <person name="Wilson R.K."/>
        </authorList>
    </citation>
    <scope>NUCLEOTIDE SEQUENCE [LARGE SCALE GENOMIC DNA]</scope>
    <source>
        <strain evidence="3">DF5081</strain>
    </source>
</reference>
<protein>
    <submittedName>
        <fullName evidence="2">Uncharacterized protein</fullName>
    </submittedName>
</protein>
<dbReference type="Proteomes" id="UP000005237">
    <property type="component" value="Unassembled WGS sequence"/>
</dbReference>
<keyword evidence="3" id="KW-1185">Reference proteome</keyword>
<feature type="compositionally biased region" description="Pro residues" evidence="1">
    <location>
        <begin position="81"/>
        <end position="93"/>
    </location>
</feature>
<evidence type="ECO:0000256" key="1">
    <source>
        <dbReference type="SAM" id="MobiDB-lite"/>
    </source>
</evidence>
<evidence type="ECO:0000313" key="3">
    <source>
        <dbReference type="Proteomes" id="UP000005237"/>
    </source>
</evidence>
<dbReference type="AlphaFoldDB" id="A0A8R1DZD7"/>
<name>A0A8R1DZD7_CAEJA</name>
<sequence length="182" mass="19961">MTPRRMSWLPPNLATEEGQRIKVPEGGELLCVRNADNRLTLKVVYSREMMVKLSTSIFCHLRPPQLAQVADELPELLGIPHPIPPTSSPPPSTSPSAETLEPLSAAAAAAAAPSPLRIFSPLRGPVTPADDKMRMLNSQREVQNRLLDMSGSPAFVVGAPPRSSHFETPLREMIELRNPRFT</sequence>
<accession>A0A8R1DZD7</accession>